<evidence type="ECO:0000256" key="2">
    <source>
        <dbReference type="ARBA" id="ARBA00001947"/>
    </source>
</evidence>
<evidence type="ECO:0000256" key="5">
    <source>
        <dbReference type="ARBA" id="ARBA00011921"/>
    </source>
</evidence>
<dbReference type="InterPro" id="IPR036264">
    <property type="entry name" value="Bact_exopeptidase_dim_dom"/>
</dbReference>
<reference evidence="14 15" key="1">
    <citation type="submission" date="2023-03" db="EMBL/GenBank/DDBJ databases">
        <title>Strain FZY0004 represents a novel species in the genus Thalassospira isolated from seawater.</title>
        <authorList>
            <person name="Fu Z.-Y."/>
        </authorList>
    </citation>
    <scope>NUCLEOTIDE SEQUENCE [LARGE SCALE GENOMIC DNA]</scope>
    <source>
        <strain evidence="14 15">FZY0004</strain>
    </source>
</reference>
<dbReference type="PANTHER" id="PTHR43808">
    <property type="entry name" value="ACETYLORNITHINE DEACETYLASE"/>
    <property type="match status" value="1"/>
</dbReference>
<dbReference type="Pfam" id="PF01546">
    <property type="entry name" value="Peptidase_M20"/>
    <property type="match status" value="1"/>
</dbReference>
<proteinExistence type="inferred from homology"/>
<gene>
    <name evidence="14" type="ORF">P7680_04075</name>
</gene>
<name>A0ABT6G7X3_9PROT</name>
<evidence type="ECO:0000256" key="9">
    <source>
        <dbReference type="ARBA" id="ARBA00022801"/>
    </source>
</evidence>
<dbReference type="EMBL" id="JARSBO010000002">
    <property type="protein sequence ID" value="MDG4718160.1"/>
    <property type="molecule type" value="Genomic_DNA"/>
</dbReference>
<dbReference type="CDD" id="cd08659">
    <property type="entry name" value="M20_ArgE_DapE-like"/>
    <property type="match status" value="1"/>
</dbReference>
<keyword evidence="10" id="KW-0862">Zinc</keyword>
<keyword evidence="9" id="KW-0378">Hydrolase</keyword>
<dbReference type="Proteomes" id="UP001529180">
    <property type="component" value="Unassembled WGS sequence"/>
</dbReference>
<dbReference type="NCBIfam" id="TIGR01910">
    <property type="entry name" value="DapE-ArgE"/>
    <property type="match status" value="1"/>
</dbReference>
<comment type="cofactor">
    <cofactor evidence="1">
        <name>Co(2+)</name>
        <dbReference type="ChEBI" id="CHEBI:48828"/>
    </cofactor>
</comment>
<dbReference type="EC" id="3.5.1.18" evidence="5"/>
<dbReference type="Gene3D" id="3.40.630.10">
    <property type="entry name" value="Zn peptidases"/>
    <property type="match status" value="1"/>
</dbReference>
<dbReference type="InterPro" id="IPR002933">
    <property type="entry name" value="Peptidase_M20"/>
</dbReference>
<evidence type="ECO:0000313" key="15">
    <source>
        <dbReference type="Proteomes" id="UP001529180"/>
    </source>
</evidence>
<keyword evidence="15" id="KW-1185">Reference proteome</keyword>
<dbReference type="PROSITE" id="PS00759">
    <property type="entry name" value="ARGE_DAPE_CPG2_2"/>
    <property type="match status" value="1"/>
</dbReference>
<dbReference type="InterPro" id="IPR011650">
    <property type="entry name" value="Peptidase_M20_dimer"/>
</dbReference>
<dbReference type="InterPro" id="IPR010182">
    <property type="entry name" value="ArgE/DapE"/>
</dbReference>
<dbReference type="RefSeq" id="WP_220151704.1">
    <property type="nucleotide sequence ID" value="NZ_JARSBO010000002.1"/>
</dbReference>
<keyword evidence="11" id="KW-0170">Cobalt</keyword>
<evidence type="ECO:0000313" key="14">
    <source>
        <dbReference type="EMBL" id="MDG4718160.1"/>
    </source>
</evidence>
<evidence type="ECO:0000256" key="1">
    <source>
        <dbReference type="ARBA" id="ARBA00001941"/>
    </source>
</evidence>
<dbReference type="Pfam" id="PF07687">
    <property type="entry name" value="M20_dimer"/>
    <property type="match status" value="1"/>
</dbReference>
<evidence type="ECO:0000256" key="4">
    <source>
        <dbReference type="ARBA" id="ARBA00006247"/>
    </source>
</evidence>
<keyword evidence="8" id="KW-0479">Metal-binding</keyword>
<comment type="pathway">
    <text evidence="3">Amino-acid biosynthesis; L-lysine biosynthesis via DAP pathway; LL-2,6-diaminopimelate from (S)-tetrahydrodipicolinate (succinylase route): step 3/3.</text>
</comment>
<comment type="caution">
    <text evidence="14">The sequence shown here is derived from an EMBL/GenBank/DDBJ whole genome shotgun (WGS) entry which is preliminary data.</text>
</comment>
<comment type="similarity">
    <text evidence="4">Belongs to the peptidase M20A family.</text>
</comment>
<dbReference type="SUPFAM" id="SSF55031">
    <property type="entry name" value="Bacterial exopeptidase dimerisation domain"/>
    <property type="match status" value="1"/>
</dbReference>
<evidence type="ECO:0000256" key="8">
    <source>
        <dbReference type="ARBA" id="ARBA00022723"/>
    </source>
</evidence>
<keyword evidence="7" id="KW-0028">Amino-acid biosynthesis</keyword>
<comment type="cofactor">
    <cofactor evidence="2">
        <name>Zn(2+)</name>
        <dbReference type="ChEBI" id="CHEBI:29105"/>
    </cofactor>
</comment>
<feature type="domain" description="Peptidase M20 dimerisation" evidence="13">
    <location>
        <begin position="175"/>
        <end position="278"/>
    </location>
</feature>
<protein>
    <recommendedName>
        <fullName evidence="6">Probable succinyl-diaminopimelate desuccinylase</fullName>
        <ecNumber evidence="5">3.5.1.18</ecNumber>
    </recommendedName>
</protein>
<dbReference type="PANTHER" id="PTHR43808:SF8">
    <property type="entry name" value="PEPTIDASE M20 DIMERISATION DOMAIN-CONTAINING PROTEIN"/>
    <property type="match status" value="1"/>
</dbReference>
<evidence type="ECO:0000256" key="7">
    <source>
        <dbReference type="ARBA" id="ARBA00022605"/>
    </source>
</evidence>
<evidence type="ECO:0000256" key="3">
    <source>
        <dbReference type="ARBA" id="ARBA00005130"/>
    </source>
</evidence>
<evidence type="ECO:0000256" key="6">
    <source>
        <dbReference type="ARBA" id="ARBA00016853"/>
    </source>
</evidence>
<evidence type="ECO:0000256" key="10">
    <source>
        <dbReference type="ARBA" id="ARBA00022833"/>
    </source>
</evidence>
<dbReference type="Gene3D" id="3.30.70.360">
    <property type="match status" value="1"/>
</dbReference>
<evidence type="ECO:0000259" key="13">
    <source>
        <dbReference type="Pfam" id="PF07687"/>
    </source>
</evidence>
<sequence>MPNTKIDAVELTRQLIRFETVNPVNPEKDCVEYVGKLLAENGFDISYHDFAPGRTNLIARIGGSETCPPICFTGHLDTVPLGHTEWSMAPFGADIADGKLYGRGSSDMKSGVAAFVAAVIEIASDLAKGPGVVLLITAGEETGCEGAAFIAGLGDVIGKAGAIVVAEPTSNYPYVGHKGALWMKATTDGVTAHGSMPELGVNAIYKASRAITKLEDYDFNVARHPVMGPATLNVGTVDGGINVNSVPNRAEIGIDVRTIPGQDNAVILEQLASYLGDEVTLTPTVNLEPVWTSPEHPWMQSVFEVVAPLHDDPIVNKTAAYFTDASIFTRAYDFAPTVILGPGEAAMAHQTDEFCYVSRIEEAVGIYRTLAENWNNQ</sequence>
<dbReference type="SUPFAM" id="SSF53187">
    <property type="entry name" value="Zn-dependent exopeptidases"/>
    <property type="match status" value="1"/>
</dbReference>
<organism evidence="14 15">
    <name type="scientific">Thalassospira aquimaris</name>
    <dbReference type="NCBI Taxonomy" id="3037796"/>
    <lineage>
        <taxon>Bacteria</taxon>
        <taxon>Pseudomonadati</taxon>
        <taxon>Pseudomonadota</taxon>
        <taxon>Alphaproteobacteria</taxon>
        <taxon>Rhodospirillales</taxon>
        <taxon>Thalassospiraceae</taxon>
        <taxon>Thalassospira</taxon>
    </lineage>
</organism>
<evidence type="ECO:0000256" key="11">
    <source>
        <dbReference type="ARBA" id="ARBA00023285"/>
    </source>
</evidence>
<evidence type="ECO:0000256" key="12">
    <source>
        <dbReference type="ARBA" id="ARBA00051301"/>
    </source>
</evidence>
<dbReference type="InterPro" id="IPR050072">
    <property type="entry name" value="Peptidase_M20A"/>
</dbReference>
<comment type="catalytic activity">
    <reaction evidence="12">
        <text>N-succinyl-(2S,6S)-2,6-diaminopimelate + H2O = (2S,6S)-2,6-diaminopimelate + succinate</text>
        <dbReference type="Rhea" id="RHEA:22608"/>
        <dbReference type="ChEBI" id="CHEBI:15377"/>
        <dbReference type="ChEBI" id="CHEBI:30031"/>
        <dbReference type="ChEBI" id="CHEBI:57609"/>
        <dbReference type="ChEBI" id="CHEBI:58087"/>
        <dbReference type="EC" id="3.5.1.18"/>
    </reaction>
</comment>
<accession>A0ABT6G7X3</accession>
<dbReference type="InterPro" id="IPR001261">
    <property type="entry name" value="ArgE/DapE_CS"/>
</dbReference>